<protein>
    <recommendedName>
        <fullName evidence="7">Major facilitator superfamily (MFS) profile domain-containing protein</fullName>
    </recommendedName>
</protein>
<dbReference type="InterPro" id="IPR020846">
    <property type="entry name" value="MFS_dom"/>
</dbReference>
<dbReference type="SUPFAM" id="SSF103473">
    <property type="entry name" value="MFS general substrate transporter"/>
    <property type="match status" value="1"/>
</dbReference>
<feature type="transmembrane region" description="Helical" evidence="6">
    <location>
        <begin position="274"/>
        <end position="291"/>
    </location>
</feature>
<keyword evidence="9" id="KW-1185">Reference proteome</keyword>
<sequence length="352" mass="37260">MSRLALVLLAVCGLDELASGVPFVGAPGIKSEFGLSYLASAGGLLVTIQLFSMVIEPPLFMLADRYPRKWFVCGGLLVLAGVCVLASLAPVYWMLLVAVALYGPASGMGVSLAQATLVDLYPEQRERMLTRWTLLGALGDLATPALFALLSWVALGWRAAFAVCGLGALSLAIGLLRHPFPGQQPDADEAREPGLYEALRTAFGNRALLLWLLAAWLCSLLDEIVVAFGALYLREQFGADAVARSLVLMSLMAGALLGLVLLDRGLSRYRPMVLLRLCSTGAGIAYLAWLFAPTLVASGVCFFMTGVFAAPLYPLAKAQAYRALPGQSGMVNAVGAAFIPLDLLAPLLLGLV</sequence>
<evidence type="ECO:0000313" key="8">
    <source>
        <dbReference type="EMBL" id="ETX02660.1"/>
    </source>
</evidence>
<dbReference type="InterPro" id="IPR050189">
    <property type="entry name" value="MFS_Efflux_Transporters"/>
</dbReference>
<dbReference type="GO" id="GO:0022857">
    <property type="term" value="F:transmembrane transporter activity"/>
    <property type="evidence" value="ECO:0007669"/>
    <property type="project" value="InterPro"/>
</dbReference>
<evidence type="ECO:0000256" key="4">
    <source>
        <dbReference type="ARBA" id="ARBA00022989"/>
    </source>
</evidence>
<gene>
    <name evidence="8" type="ORF">ETSY1_02750</name>
</gene>
<keyword evidence="5 6" id="KW-0472">Membrane</keyword>
<feature type="transmembrane region" description="Helical" evidence="6">
    <location>
        <begin position="36"/>
        <end position="63"/>
    </location>
</feature>
<proteinExistence type="predicted"/>
<feature type="transmembrane region" description="Helical" evidence="6">
    <location>
        <begin position="297"/>
        <end position="316"/>
    </location>
</feature>
<dbReference type="PROSITE" id="PS50850">
    <property type="entry name" value="MFS"/>
    <property type="match status" value="1"/>
</dbReference>
<organism evidence="8 9">
    <name type="scientific">Entotheonella factor</name>
    <dbReference type="NCBI Taxonomy" id="1429438"/>
    <lineage>
        <taxon>Bacteria</taxon>
        <taxon>Pseudomonadati</taxon>
        <taxon>Nitrospinota/Tectimicrobiota group</taxon>
        <taxon>Candidatus Tectimicrobiota</taxon>
        <taxon>Candidatus Entotheonellia</taxon>
        <taxon>Candidatus Entotheonellales</taxon>
        <taxon>Candidatus Entotheonellaceae</taxon>
        <taxon>Candidatus Entotheonella</taxon>
    </lineage>
</organism>
<evidence type="ECO:0000313" key="9">
    <source>
        <dbReference type="Proteomes" id="UP000019141"/>
    </source>
</evidence>
<feature type="transmembrane region" description="Helical" evidence="6">
    <location>
        <begin position="208"/>
        <end position="233"/>
    </location>
</feature>
<feature type="transmembrane region" description="Helical" evidence="6">
    <location>
        <begin position="99"/>
        <end position="120"/>
    </location>
</feature>
<feature type="non-terminal residue" evidence="8">
    <location>
        <position position="352"/>
    </location>
</feature>
<dbReference type="Proteomes" id="UP000019141">
    <property type="component" value="Unassembled WGS sequence"/>
</dbReference>
<reference evidence="8 9" key="1">
    <citation type="journal article" date="2014" name="Nature">
        <title>An environmental bacterial taxon with a large and distinct metabolic repertoire.</title>
        <authorList>
            <person name="Wilson M.C."/>
            <person name="Mori T."/>
            <person name="Ruckert C."/>
            <person name="Uria A.R."/>
            <person name="Helf M.J."/>
            <person name="Takada K."/>
            <person name="Gernert C."/>
            <person name="Steffens U.A."/>
            <person name="Heycke N."/>
            <person name="Schmitt S."/>
            <person name="Rinke C."/>
            <person name="Helfrich E.J."/>
            <person name="Brachmann A.O."/>
            <person name="Gurgui C."/>
            <person name="Wakimoto T."/>
            <person name="Kracht M."/>
            <person name="Crusemann M."/>
            <person name="Hentschel U."/>
            <person name="Abe I."/>
            <person name="Matsunaga S."/>
            <person name="Kalinowski J."/>
            <person name="Takeyama H."/>
            <person name="Piel J."/>
        </authorList>
    </citation>
    <scope>NUCLEOTIDE SEQUENCE [LARGE SCALE GENOMIC DNA]</scope>
    <source>
        <strain evidence="9">TSY1</strain>
    </source>
</reference>
<evidence type="ECO:0000256" key="3">
    <source>
        <dbReference type="ARBA" id="ARBA00022692"/>
    </source>
</evidence>
<keyword evidence="4 6" id="KW-1133">Transmembrane helix</keyword>
<feature type="transmembrane region" description="Helical" evidence="6">
    <location>
        <begin position="132"/>
        <end position="153"/>
    </location>
</feature>
<comment type="caution">
    <text evidence="8">The sequence shown here is derived from an EMBL/GenBank/DDBJ whole genome shotgun (WGS) entry which is preliminary data.</text>
</comment>
<feature type="transmembrane region" description="Helical" evidence="6">
    <location>
        <begin position="70"/>
        <end position="93"/>
    </location>
</feature>
<keyword evidence="3 6" id="KW-0812">Transmembrane</keyword>
<name>W4LXK6_ENTF1</name>
<feature type="transmembrane region" description="Helical" evidence="6">
    <location>
        <begin position="245"/>
        <end position="262"/>
    </location>
</feature>
<accession>W4LXK6</accession>
<dbReference type="PANTHER" id="PTHR43124">
    <property type="entry name" value="PURINE EFFLUX PUMP PBUE"/>
    <property type="match status" value="1"/>
</dbReference>
<dbReference type="EMBL" id="AZHW01000117">
    <property type="protein sequence ID" value="ETX02660.1"/>
    <property type="molecule type" value="Genomic_DNA"/>
</dbReference>
<evidence type="ECO:0000256" key="2">
    <source>
        <dbReference type="ARBA" id="ARBA00022475"/>
    </source>
</evidence>
<dbReference type="InterPro" id="IPR036259">
    <property type="entry name" value="MFS_trans_sf"/>
</dbReference>
<evidence type="ECO:0000256" key="1">
    <source>
        <dbReference type="ARBA" id="ARBA00004651"/>
    </source>
</evidence>
<dbReference type="PANTHER" id="PTHR43124:SF3">
    <property type="entry name" value="CHLORAMPHENICOL EFFLUX PUMP RV0191"/>
    <property type="match status" value="1"/>
</dbReference>
<dbReference type="InterPro" id="IPR011701">
    <property type="entry name" value="MFS"/>
</dbReference>
<evidence type="ECO:0000256" key="6">
    <source>
        <dbReference type="SAM" id="Phobius"/>
    </source>
</evidence>
<comment type="subcellular location">
    <subcellularLocation>
        <location evidence="1">Cell membrane</location>
        <topology evidence="1">Multi-pass membrane protein</topology>
    </subcellularLocation>
</comment>
<dbReference type="GO" id="GO:0005886">
    <property type="term" value="C:plasma membrane"/>
    <property type="evidence" value="ECO:0007669"/>
    <property type="project" value="UniProtKB-SubCell"/>
</dbReference>
<feature type="transmembrane region" description="Helical" evidence="6">
    <location>
        <begin position="328"/>
        <end position="349"/>
    </location>
</feature>
<evidence type="ECO:0000259" key="7">
    <source>
        <dbReference type="PROSITE" id="PS50850"/>
    </source>
</evidence>
<dbReference type="HOGENOM" id="CLU_788720_0_0_7"/>
<dbReference type="AlphaFoldDB" id="W4LXK6"/>
<dbReference type="Pfam" id="PF07690">
    <property type="entry name" value="MFS_1"/>
    <property type="match status" value="1"/>
</dbReference>
<evidence type="ECO:0000256" key="5">
    <source>
        <dbReference type="ARBA" id="ARBA00023136"/>
    </source>
</evidence>
<keyword evidence="2" id="KW-1003">Cell membrane</keyword>
<dbReference type="Gene3D" id="1.20.1250.20">
    <property type="entry name" value="MFS general substrate transporter like domains"/>
    <property type="match status" value="1"/>
</dbReference>
<feature type="domain" description="Major facilitator superfamily (MFS) profile" evidence="7">
    <location>
        <begin position="1"/>
        <end position="352"/>
    </location>
</feature>